<organism evidence="7 8">
    <name type="scientific">Anaeramoeba flamelloides</name>
    <dbReference type="NCBI Taxonomy" id="1746091"/>
    <lineage>
        <taxon>Eukaryota</taxon>
        <taxon>Metamonada</taxon>
        <taxon>Anaeramoebidae</taxon>
        <taxon>Anaeramoeba</taxon>
    </lineage>
</organism>
<evidence type="ECO:0000256" key="3">
    <source>
        <dbReference type="ARBA" id="ARBA00022679"/>
    </source>
</evidence>
<proteinExistence type="inferred from homology"/>
<dbReference type="PROSITE" id="PS51143">
    <property type="entry name" value="MT_A70"/>
    <property type="match status" value="1"/>
</dbReference>
<name>A0ABQ8Z100_9EUKA</name>
<protein>
    <recommendedName>
        <fullName evidence="1">mRNA m(6)A methyltransferase</fullName>
        <ecNumber evidence="1">2.1.1.348</ecNumber>
    </recommendedName>
</protein>
<dbReference type="PANTHER" id="PTHR12829">
    <property type="entry name" value="N6-ADENOSINE-METHYLTRANSFERASE"/>
    <property type="match status" value="1"/>
</dbReference>
<keyword evidence="3" id="KW-0808">Transferase</keyword>
<dbReference type="EC" id="2.1.1.348" evidence="1"/>
<keyword evidence="4" id="KW-0949">S-adenosyl-L-methionine</keyword>
<evidence type="ECO:0000256" key="4">
    <source>
        <dbReference type="ARBA" id="ARBA00022691"/>
    </source>
</evidence>
<gene>
    <name evidence="7" type="ORF">M0813_15374</name>
</gene>
<evidence type="ECO:0000313" key="8">
    <source>
        <dbReference type="Proteomes" id="UP001150062"/>
    </source>
</evidence>
<evidence type="ECO:0000256" key="5">
    <source>
        <dbReference type="ARBA" id="ARBA00048957"/>
    </source>
</evidence>
<sequence length="253" mass="29937">MVVLFPWLKFNFTNDPTHYYVEEIPQPKANVKPIFLNSEEYRINNTFSTIPEFSVFIEKDITQINFRKLIEKTGRPPVLIIDPPWRIASPKSTGGLKIHYPTITDGMLKKLSVNLIQERGYVFLWYTNNKMKLAELLLVIWGYKHVRTLDWLKLTKNGIIFKCMGKPENRSNERCLVGIKGDVDFETDFNFAIEKVIQEQMREKSQKPDFLYRIVDQAFPDNIKMELFARKCNLRNFYISIELNFSKKYSNKF</sequence>
<dbReference type="PANTHER" id="PTHR12829:SF7">
    <property type="entry name" value="N6-ADENOSINE-METHYLTRANSFERASE CATALYTIC SUBUNIT"/>
    <property type="match status" value="1"/>
</dbReference>
<dbReference type="InterPro" id="IPR029063">
    <property type="entry name" value="SAM-dependent_MTases_sf"/>
</dbReference>
<dbReference type="InterPro" id="IPR007757">
    <property type="entry name" value="MT-A70-like"/>
</dbReference>
<keyword evidence="8" id="KW-1185">Reference proteome</keyword>
<comment type="similarity">
    <text evidence="6">Belongs to the MT-A70-like family.</text>
</comment>
<evidence type="ECO:0000256" key="2">
    <source>
        <dbReference type="ARBA" id="ARBA00022603"/>
    </source>
</evidence>
<keyword evidence="2" id="KW-0489">Methyltransferase</keyword>
<evidence type="ECO:0000313" key="7">
    <source>
        <dbReference type="EMBL" id="KAJ6250566.1"/>
    </source>
</evidence>
<evidence type="ECO:0000256" key="6">
    <source>
        <dbReference type="PROSITE-ProRule" id="PRU00489"/>
    </source>
</evidence>
<dbReference type="EMBL" id="JAOAOG010000073">
    <property type="protein sequence ID" value="KAJ6250566.1"/>
    <property type="molecule type" value="Genomic_DNA"/>
</dbReference>
<comment type="caution">
    <text evidence="7">The sequence shown here is derived from an EMBL/GenBank/DDBJ whole genome shotgun (WGS) entry which is preliminary data.</text>
</comment>
<evidence type="ECO:0000256" key="1">
    <source>
        <dbReference type="ARBA" id="ARBA00012160"/>
    </source>
</evidence>
<dbReference type="Pfam" id="PF05063">
    <property type="entry name" value="MT-A70"/>
    <property type="match status" value="1"/>
</dbReference>
<reference evidence="7" key="1">
    <citation type="submission" date="2022-08" db="EMBL/GenBank/DDBJ databases">
        <title>Novel sulfate-reducing endosymbionts in the free-living metamonad Anaeramoeba.</title>
        <authorList>
            <person name="Jerlstrom-Hultqvist J."/>
            <person name="Cepicka I."/>
            <person name="Gallot-Lavallee L."/>
            <person name="Salas-Leiva D."/>
            <person name="Curtis B.A."/>
            <person name="Zahonova K."/>
            <person name="Pipaliya S."/>
            <person name="Dacks J."/>
            <person name="Roger A.J."/>
        </authorList>
    </citation>
    <scope>NUCLEOTIDE SEQUENCE</scope>
    <source>
        <strain evidence="7">Schooner1</strain>
    </source>
</reference>
<dbReference type="SUPFAM" id="SSF53335">
    <property type="entry name" value="S-adenosyl-L-methionine-dependent methyltransferases"/>
    <property type="match status" value="1"/>
</dbReference>
<accession>A0ABQ8Z100</accession>
<comment type="catalytic activity">
    <reaction evidence="5">
        <text>an adenosine in mRNA + S-adenosyl-L-methionine = an N(6)-methyladenosine in mRNA + S-adenosyl-L-homocysteine + H(+)</text>
        <dbReference type="Rhea" id="RHEA:55584"/>
        <dbReference type="Rhea" id="RHEA-COMP:12414"/>
        <dbReference type="Rhea" id="RHEA-COMP:12417"/>
        <dbReference type="ChEBI" id="CHEBI:15378"/>
        <dbReference type="ChEBI" id="CHEBI:57856"/>
        <dbReference type="ChEBI" id="CHEBI:59789"/>
        <dbReference type="ChEBI" id="CHEBI:74411"/>
        <dbReference type="ChEBI" id="CHEBI:74449"/>
        <dbReference type="EC" id="2.1.1.348"/>
    </reaction>
</comment>
<dbReference type="Proteomes" id="UP001150062">
    <property type="component" value="Unassembled WGS sequence"/>
</dbReference>